<reference evidence="3 4" key="1">
    <citation type="journal article" date="2014" name="Genome Announc.">
        <title>Draft Genome Sequence of Cytophaga fermentans JCM 21142T, a Facultative Anaerobe Isolated from Marine Mud.</title>
        <authorList>
            <person name="Starns D."/>
            <person name="Oshima K."/>
            <person name="Suda W."/>
            <person name="Iino T."/>
            <person name="Yuki M."/>
            <person name="Inoue J."/>
            <person name="Kitamura K."/>
            <person name="Iida T."/>
            <person name="Darby A."/>
            <person name="Hattori M."/>
            <person name="Ohkuma M."/>
        </authorList>
    </citation>
    <scope>NUCLEOTIDE SEQUENCE [LARGE SCALE GENOMIC DNA]</scope>
    <source>
        <strain evidence="3 4">JCM 21142</strain>
    </source>
</reference>
<dbReference type="OrthoDB" id="9757809at2"/>
<dbReference type="Pfam" id="PF15902">
    <property type="entry name" value="Sortilin-Vps10"/>
    <property type="match status" value="1"/>
</dbReference>
<dbReference type="InterPro" id="IPR015943">
    <property type="entry name" value="WD40/YVTN_repeat-like_dom_sf"/>
</dbReference>
<dbReference type="Proteomes" id="UP000019402">
    <property type="component" value="Unassembled WGS sequence"/>
</dbReference>
<name>W7Y0I2_9BACT</name>
<dbReference type="eggNOG" id="COG4447">
    <property type="taxonomic scope" value="Bacteria"/>
</dbReference>
<evidence type="ECO:0000256" key="1">
    <source>
        <dbReference type="ARBA" id="ARBA00022737"/>
    </source>
</evidence>
<keyword evidence="4" id="KW-1185">Reference proteome</keyword>
<evidence type="ECO:0000313" key="3">
    <source>
        <dbReference type="EMBL" id="GAF01462.1"/>
    </source>
</evidence>
<dbReference type="PANTHER" id="PTHR43739:SF5">
    <property type="entry name" value="EXO-ALPHA-SIALIDASE"/>
    <property type="match status" value="1"/>
</dbReference>
<dbReference type="RefSeq" id="WP_044211758.1">
    <property type="nucleotide sequence ID" value="NZ_BAMD01000001.1"/>
</dbReference>
<dbReference type="AlphaFoldDB" id="W7Y0I2"/>
<dbReference type="InterPro" id="IPR052025">
    <property type="entry name" value="Xyloglucanase_GH74"/>
</dbReference>
<comment type="caution">
    <text evidence="3">The sequence shown here is derived from an EMBL/GenBank/DDBJ whole genome shotgun (WGS) entry which is preliminary data.</text>
</comment>
<dbReference type="SUPFAM" id="SSF110296">
    <property type="entry name" value="Oligoxyloglucan reducing end-specific cellobiohydrolase"/>
    <property type="match status" value="3"/>
</dbReference>
<proteinExistence type="predicted"/>
<accession>W7Y0I2</accession>
<dbReference type="InterPro" id="IPR031778">
    <property type="entry name" value="Sortilin_N"/>
</dbReference>
<gene>
    <name evidence="3" type="ORF">JCM21142_69</name>
</gene>
<sequence length="1104" mass="122358">MKKYLFFFSALVFIGIGLNYFLFREEFYSVSKLKPTSSLVILERQVNRKIERRKRGYAKPDKPDHYINYLRSLVSLDGQSAYQEGYKMKALESAMLRRQSLKSSSEKLPWIQRGPGNIGGRTRCVVVDPDDPTKMTWFAGAVSGGIWKTEDGGVSWDIISPDIPNLATVCLAIAPSNTNVIYAGTGEGYYNVDAVRGDGIFKSTDKGNTWSVIESTSGNNLFYYVNSLVVSHIDENRLWVATNQGVFKSDDGGASWEDSGLDRGDRYQRILIHPFNDAVLWVTRNNKGIYKSEDGGDHWFLVYDMSSLVPERIEIAVAANDPDVLYAMDVNSNFYYSQDGGTEWGKSVENGTVTEFLGSQGWYNNVIAIDPTDATKGFIGGIDLYRFQLGNEIASSGRQAFSVENNMTSWLGFEYFGGRYSNGGVEILEGFQNQLSEIQIQFGPDKVQKAHRLVKKPSEPDFNRNVADDLGSLTYAGYNDVPFRVVDLSTGVQLHVSYVDGNENGSFDIYEGGYEFILIHDVPYAEEAANESVVSNGGAYETMVALYPKLIEGVVWATSGLPEGDLRIRSYELKNRELEASRISKWSAFKSASDYVHADQHNITILEEVGDPFSIVVGNDGGVFYSSDGGDHWAHKSKGYVTSQFYGVTRHPKRYQYFGGLQDNGSALSSVNPNGLSEWEDVLGGDGFDVVWHPRKTTQLMGSYYNNLLQKSVDGGFNWIDTYKMIGDNGDDGSAPFITSIASCLADPDLLFVGGKSGLWKSSDFGDSWKNIQMGTYWGFTSNSSPKVAISEADPDIVWAGVRVNALAGYEIGRVHVSMDGGESFEDIEPFANMGAITDIVTHPLDRETAYLVFSLANRPKIVRTTDLGVTWEDITGFGLNNPRASSSNDFPNVAVNTLLVMPFDSQTLWAGTEIGLFISEDDGVTWTYANNGLPAVSIWDMKIVGDEVIMGTHGLGVWSVKMEPLSNDIKHPFIHNAGINPSGNYVLHTIFDVALDSFELYNDKGLVRTYRTVKAEDRVLTIPSAEGISEKWHIYGYLNGMKYSSNVRHLELTAVSQALVAYTNKFDEDDGLDDFVGSYFSISRGSFSSNAIQSPHLILKIWI</sequence>
<evidence type="ECO:0000259" key="2">
    <source>
        <dbReference type="Pfam" id="PF15902"/>
    </source>
</evidence>
<evidence type="ECO:0000313" key="4">
    <source>
        <dbReference type="Proteomes" id="UP000019402"/>
    </source>
</evidence>
<protein>
    <submittedName>
        <fullName evidence="3">Ycf48-like protein</fullName>
    </submittedName>
</protein>
<organism evidence="3 4">
    <name type="scientific">Saccharicrinis fermentans DSM 9555 = JCM 21142</name>
    <dbReference type="NCBI Taxonomy" id="869213"/>
    <lineage>
        <taxon>Bacteria</taxon>
        <taxon>Pseudomonadati</taxon>
        <taxon>Bacteroidota</taxon>
        <taxon>Bacteroidia</taxon>
        <taxon>Marinilabiliales</taxon>
        <taxon>Marinilabiliaceae</taxon>
        <taxon>Saccharicrinis</taxon>
    </lineage>
</organism>
<dbReference type="GO" id="GO:0010411">
    <property type="term" value="P:xyloglucan metabolic process"/>
    <property type="evidence" value="ECO:0007669"/>
    <property type="project" value="TreeGrafter"/>
</dbReference>
<feature type="domain" description="Sortilin N-terminal" evidence="2">
    <location>
        <begin position="246"/>
        <end position="360"/>
    </location>
</feature>
<dbReference type="EMBL" id="BAMD01000001">
    <property type="protein sequence ID" value="GAF01462.1"/>
    <property type="molecule type" value="Genomic_DNA"/>
</dbReference>
<dbReference type="PANTHER" id="PTHR43739">
    <property type="entry name" value="XYLOGLUCANASE (EUROFUNG)"/>
    <property type="match status" value="1"/>
</dbReference>
<keyword evidence="1" id="KW-0677">Repeat</keyword>
<dbReference type="STRING" id="869213.GCA_000517085_04473"/>
<dbReference type="Gene3D" id="2.130.10.10">
    <property type="entry name" value="YVTN repeat-like/Quinoprotein amine dehydrogenase"/>
    <property type="match status" value="4"/>
</dbReference>
<dbReference type="CDD" id="cd15482">
    <property type="entry name" value="Sialidase_non-viral"/>
    <property type="match status" value="1"/>
</dbReference>